<evidence type="ECO:0000256" key="1">
    <source>
        <dbReference type="ARBA" id="ARBA00009547"/>
    </source>
</evidence>
<evidence type="ECO:0000313" key="10">
    <source>
        <dbReference type="Proteomes" id="UP000001611"/>
    </source>
</evidence>
<dbReference type="Pfam" id="PF02265">
    <property type="entry name" value="S1-P1_nuclease"/>
    <property type="match status" value="1"/>
</dbReference>
<evidence type="ECO:0000256" key="5">
    <source>
        <dbReference type="ARBA" id="ARBA00022801"/>
    </source>
</evidence>
<name>G2WXY0_VERDV</name>
<dbReference type="AlphaFoldDB" id="G2WXY0"/>
<evidence type="ECO:0000256" key="3">
    <source>
        <dbReference type="ARBA" id="ARBA00022723"/>
    </source>
</evidence>
<evidence type="ECO:0000256" key="7">
    <source>
        <dbReference type="ARBA" id="ARBA00023180"/>
    </source>
</evidence>
<dbReference type="eggNOG" id="ENOG502QRXU">
    <property type="taxonomic scope" value="Eukaryota"/>
</dbReference>
<sequence>MKLTQAVALLSAAAQGTLAWGSLGHVTTAYLASHFVSNTTEAFFQDLLRNDTADYLANIATWADTIRYTRWGHFTGIFHFIDAKDDPPSYCGVELDRDCKEEGCVVTALANYTQRALDPELSAWERNQAARFVVHFIGDIHQPLHDEDVSRGGNGIHVLWEGKEFNLHHVWDSSIAEKLIGGARRRPYDNAKRWADGLAEEIKTGKFADEKAEWLKTVDFNDVVGTALSWAREGNAYVCTHVLPDGPHEIVGQELGGAYYEKAAPVIELQVARAGYRMAAWLDLIADEFEANKVQQGGWQELYNHWRQRPRSSRGAMGSSTKEAWLGHVSMALAEIKLTAVPAETS</sequence>
<dbReference type="GeneID" id="20703925"/>
<evidence type="ECO:0000256" key="6">
    <source>
        <dbReference type="ARBA" id="ARBA00023157"/>
    </source>
</evidence>
<dbReference type="STRING" id="498257.G2WXY0"/>
<dbReference type="InterPro" id="IPR003154">
    <property type="entry name" value="S1/P1nuclease"/>
</dbReference>
<dbReference type="InterPro" id="IPR008947">
    <property type="entry name" value="PLipase_C/P1_nuclease_dom_sf"/>
</dbReference>
<dbReference type="GO" id="GO:0006308">
    <property type="term" value="P:DNA catabolic process"/>
    <property type="evidence" value="ECO:0007669"/>
    <property type="project" value="InterPro"/>
</dbReference>
<proteinExistence type="inferred from homology"/>
<dbReference type="InParanoid" id="G2WXY0"/>
<dbReference type="KEGG" id="vda:VDAG_02462"/>
<accession>G2WXY0</accession>
<dbReference type="HOGENOM" id="CLU_044365_0_0_1"/>
<evidence type="ECO:0000256" key="8">
    <source>
        <dbReference type="SAM" id="SignalP"/>
    </source>
</evidence>
<dbReference type="OrthoDB" id="441446at2759"/>
<dbReference type="OMA" id="QNITGEW"/>
<evidence type="ECO:0000256" key="4">
    <source>
        <dbReference type="ARBA" id="ARBA00022759"/>
    </source>
</evidence>
<dbReference type="Gene3D" id="1.10.575.10">
    <property type="entry name" value="P1 Nuclease"/>
    <property type="match status" value="1"/>
</dbReference>
<dbReference type="PANTHER" id="PTHR33146:SF26">
    <property type="entry name" value="ENDONUCLEASE 4"/>
    <property type="match status" value="1"/>
</dbReference>
<keyword evidence="10" id="KW-1185">Reference proteome</keyword>
<dbReference type="SUPFAM" id="SSF48537">
    <property type="entry name" value="Phospholipase C/P1 nuclease"/>
    <property type="match status" value="1"/>
</dbReference>
<dbReference type="GO" id="GO:0046872">
    <property type="term" value="F:metal ion binding"/>
    <property type="evidence" value="ECO:0007669"/>
    <property type="project" value="UniProtKB-KW"/>
</dbReference>
<dbReference type="Proteomes" id="UP000001611">
    <property type="component" value="Chromosome 3"/>
</dbReference>
<gene>
    <name evidence="9" type="ORF">VDAG_02462</name>
</gene>
<keyword evidence="6" id="KW-1015">Disulfide bond</keyword>
<keyword evidence="7" id="KW-0325">Glycoprotein</keyword>
<protein>
    <submittedName>
        <fullName evidence="9">Nuclease S1</fullName>
    </submittedName>
</protein>
<comment type="similarity">
    <text evidence="1">Belongs to the nuclease type I family.</text>
</comment>
<dbReference type="PANTHER" id="PTHR33146">
    <property type="entry name" value="ENDONUCLEASE 4"/>
    <property type="match status" value="1"/>
</dbReference>
<evidence type="ECO:0000256" key="2">
    <source>
        <dbReference type="ARBA" id="ARBA00022722"/>
    </source>
</evidence>
<dbReference type="SMR" id="G2WXY0"/>
<dbReference type="GO" id="GO:0003676">
    <property type="term" value="F:nucleic acid binding"/>
    <property type="evidence" value="ECO:0007669"/>
    <property type="project" value="InterPro"/>
</dbReference>
<keyword evidence="3" id="KW-0479">Metal-binding</keyword>
<reference evidence="9 10" key="1">
    <citation type="submission" date="2008-03" db="EMBL/GenBank/DDBJ databases">
        <title>The Genome Sequence of Verticillium dahliae VdLs.17.</title>
        <authorList>
            <consortium name="The Broad Institute Genome Sequencing Platform"/>
            <person name="Ma L.-J.J."/>
            <person name="Klosterman S.J."/>
            <person name="Subbarao K."/>
            <person name="Dobinson K."/>
            <person name="Veronese P."/>
            <person name="Kang S."/>
            <person name="Gold S.E."/>
            <person name="Young S."/>
            <person name="Jaffe D."/>
            <person name="Gnerre S."/>
            <person name="Berlin A."/>
            <person name="Heiman D."/>
            <person name="Hepburn T."/>
            <person name="Sykes S."/>
            <person name="Alvarado L."/>
            <person name="Kodira C.D."/>
            <person name="Lander E."/>
            <person name="Galagan J."/>
            <person name="Nusbaum C."/>
            <person name="Birren B."/>
        </authorList>
    </citation>
    <scope>NUCLEOTIDE SEQUENCE [LARGE SCALE GENOMIC DNA]</scope>
    <source>
        <strain evidence="10">VdLs.17 / ATCC MYA-4575 / FGSC 10137</strain>
    </source>
</reference>
<organism evidence="9 10">
    <name type="scientific">Verticillium dahliae (strain VdLs.17 / ATCC MYA-4575 / FGSC 10137)</name>
    <name type="common">Verticillium wilt</name>
    <dbReference type="NCBI Taxonomy" id="498257"/>
    <lineage>
        <taxon>Eukaryota</taxon>
        <taxon>Fungi</taxon>
        <taxon>Dikarya</taxon>
        <taxon>Ascomycota</taxon>
        <taxon>Pezizomycotina</taxon>
        <taxon>Sordariomycetes</taxon>
        <taxon>Hypocreomycetidae</taxon>
        <taxon>Glomerellales</taxon>
        <taxon>Plectosphaerellaceae</taxon>
        <taxon>Verticillium</taxon>
    </lineage>
</organism>
<keyword evidence="8" id="KW-0732">Signal</keyword>
<dbReference type="EMBL" id="DS572698">
    <property type="protein sequence ID" value="EGY20938.1"/>
    <property type="molecule type" value="Genomic_DNA"/>
</dbReference>
<feature type="signal peptide" evidence="8">
    <location>
        <begin position="1"/>
        <end position="19"/>
    </location>
</feature>
<keyword evidence="5" id="KW-0378">Hydrolase</keyword>
<feature type="chain" id="PRO_5003439430" evidence="8">
    <location>
        <begin position="20"/>
        <end position="346"/>
    </location>
</feature>
<dbReference type="RefSeq" id="XP_009651410.1">
    <property type="nucleotide sequence ID" value="XM_009653115.1"/>
</dbReference>
<keyword evidence="2" id="KW-0540">Nuclease</keyword>
<dbReference type="GO" id="GO:0004519">
    <property type="term" value="F:endonuclease activity"/>
    <property type="evidence" value="ECO:0007669"/>
    <property type="project" value="UniProtKB-KW"/>
</dbReference>
<keyword evidence="4" id="KW-0255">Endonuclease</keyword>
<dbReference type="CDD" id="cd11010">
    <property type="entry name" value="S1-P1_nuclease"/>
    <property type="match status" value="1"/>
</dbReference>
<dbReference type="GO" id="GO:0016788">
    <property type="term" value="F:hydrolase activity, acting on ester bonds"/>
    <property type="evidence" value="ECO:0007669"/>
    <property type="project" value="InterPro"/>
</dbReference>
<evidence type="ECO:0000313" key="9">
    <source>
        <dbReference type="EMBL" id="EGY20938.1"/>
    </source>
</evidence>